<name>A0AAP2ZEK1_9EURY</name>
<dbReference type="RefSeq" id="WP_342810802.1">
    <property type="nucleotide sequence ID" value="NZ_JAOPJZ010000049.1"/>
</dbReference>
<dbReference type="Proteomes" id="UP001321047">
    <property type="component" value="Unassembled WGS sequence"/>
</dbReference>
<accession>A0AAP2ZEK1</accession>
<gene>
    <name evidence="3" type="ORF">OB919_21465</name>
</gene>
<comment type="caution">
    <text evidence="3">The sequence shown here is derived from an EMBL/GenBank/DDBJ whole genome shotgun (WGS) entry which is preliminary data.</text>
</comment>
<sequence>MKKPFKWMESFEQVLTDYNEGQKENNSSSHTYYAGKSGTGKGQVSGWNKEQGMATDNMKVFEVHATKSNHLEEIFQFMFPNGFLLNYDSIEIVDSILDQFRQGSYEDSEITQGDIKDLKDLLEHDQPLKRIEKIDQLLEKRTTWSLKTRLEEVRQKQVEINNRLQQIYREKKNFPGTYKRAYADGVNQSFNVEVFVPISDSMPTCPVPDFFKPFAVPVNDYARHEQMEWGLKIIFGQHYEDYRKVYRKVVDKNTQLEDLKNVEDIGDDKHVQKGEFGDGQEFEVTEVNPEKQALKAFKRRFDSLFSTKGVVCSPGFDHTLRPQLKEAMLNDETDMVTLYTGFLNSDLLRKFVITHFVETLTDIVRSLEPDELKKLDRKFVVSAIEAQEWVKASSTGEKTNVEDIVVKNQLSETMDDSRHYNIDFWFDFKPDKIRKIILSKSSNRFFTSMNEQDISEIKALKSIKEGYETAVKHAPYNNLDGRFPEYGMGFIYLEAVNNVPEWKMRGRKQYGHRLPCPRMCVHDPVDRFSHNDFSFFNDLDRWDTIQFEEYQRKLFKEDWEKSAEEYIKVRKQREEEKQAEEEDKEDTIGEQRKKLACSLLRTKVAEKGMPDAWKDYHEEIHREMVEDGLVEDDYSIRRIEQFTQDLRKELEEDYETHRPDDLDYKTVAESLVQIEEFVFGYGSKSGKKQRAVEYIQEEFPSCGDRAAEEVGEKAAQKAVAMLQAKGLLSNSYHAQLERDEFQETIQEEFDFDETGEDEDDDSGGDSSLEDHTPDEPEESESEEESEEDGPVPDDEWLCLCGRLNPEEATVCQSCARDYEDTLGGHEV</sequence>
<proteinExistence type="predicted"/>
<reference evidence="3 4" key="1">
    <citation type="submission" date="2022-09" db="EMBL/GenBank/DDBJ databases">
        <title>Enrichment on poylsaccharides allowed isolation of novel metabolic and taxonomic groups of Haloarchaea.</title>
        <authorList>
            <person name="Sorokin D.Y."/>
            <person name="Elcheninov A.G."/>
            <person name="Khizhniak T.V."/>
            <person name="Kolganova T.V."/>
            <person name="Kublanov I.V."/>
        </authorList>
    </citation>
    <scope>NUCLEOTIDE SEQUENCE [LARGE SCALE GENOMIC DNA]</scope>
    <source>
        <strain evidence="3 4">AArc-curdl1</strain>
    </source>
</reference>
<protein>
    <submittedName>
        <fullName evidence="3">Uncharacterized protein</fullName>
    </submittedName>
</protein>
<keyword evidence="1" id="KW-0175">Coiled coil</keyword>
<evidence type="ECO:0000256" key="2">
    <source>
        <dbReference type="SAM" id="MobiDB-lite"/>
    </source>
</evidence>
<feature type="coiled-coil region" evidence="1">
    <location>
        <begin position="556"/>
        <end position="590"/>
    </location>
</feature>
<keyword evidence="4" id="KW-1185">Reference proteome</keyword>
<dbReference type="EMBL" id="JAOPJZ010000049">
    <property type="protein sequence ID" value="MCU4754504.1"/>
    <property type="molecule type" value="Genomic_DNA"/>
</dbReference>
<feature type="compositionally biased region" description="Acidic residues" evidence="2">
    <location>
        <begin position="743"/>
        <end position="763"/>
    </location>
</feature>
<feature type="region of interest" description="Disordered" evidence="2">
    <location>
        <begin position="743"/>
        <end position="797"/>
    </location>
</feature>
<evidence type="ECO:0000313" key="4">
    <source>
        <dbReference type="Proteomes" id="UP001321047"/>
    </source>
</evidence>
<organism evidence="3 4">
    <name type="scientific">Natronosalvus hydrolyticus</name>
    <dbReference type="NCBI Taxonomy" id="2979988"/>
    <lineage>
        <taxon>Archaea</taxon>
        <taxon>Methanobacteriati</taxon>
        <taxon>Methanobacteriota</taxon>
        <taxon>Stenosarchaea group</taxon>
        <taxon>Halobacteria</taxon>
        <taxon>Halobacteriales</taxon>
        <taxon>Natrialbaceae</taxon>
        <taxon>Natronosalvus</taxon>
    </lineage>
</organism>
<evidence type="ECO:0000313" key="3">
    <source>
        <dbReference type="EMBL" id="MCU4754504.1"/>
    </source>
</evidence>
<feature type="region of interest" description="Disordered" evidence="2">
    <location>
        <begin position="19"/>
        <end position="49"/>
    </location>
</feature>
<evidence type="ECO:0000256" key="1">
    <source>
        <dbReference type="SAM" id="Coils"/>
    </source>
</evidence>
<feature type="compositionally biased region" description="Acidic residues" evidence="2">
    <location>
        <begin position="775"/>
        <end position="796"/>
    </location>
</feature>
<dbReference type="AlphaFoldDB" id="A0AAP2ZEK1"/>